<name>A0A1T2KZC3_9GAMM</name>
<feature type="transmembrane region" description="Helical" evidence="4">
    <location>
        <begin position="86"/>
        <end position="105"/>
    </location>
</feature>
<dbReference type="EMBL" id="MPRL01000117">
    <property type="protein sequence ID" value="OOZ38195.1"/>
    <property type="molecule type" value="Genomic_DNA"/>
</dbReference>
<dbReference type="InterPro" id="IPR000160">
    <property type="entry name" value="GGDEF_dom"/>
</dbReference>
<evidence type="ECO:0000313" key="7">
    <source>
        <dbReference type="Proteomes" id="UP000191110"/>
    </source>
</evidence>
<feature type="transmembrane region" description="Helical" evidence="4">
    <location>
        <begin position="60"/>
        <end position="80"/>
    </location>
</feature>
<dbReference type="GO" id="GO:0052621">
    <property type="term" value="F:diguanylate cyclase activity"/>
    <property type="evidence" value="ECO:0007669"/>
    <property type="project" value="UniProtKB-EC"/>
</dbReference>
<dbReference type="GO" id="GO:0005886">
    <property type="term" value="C:plasma membrane"/>
    <property type="evidence" value="ECO:0007669"/>
    <property type="project" value="TreeGrafter"/>
</dbReference>
<evidence type="ECO:0000259" key="5">
    <source>
        <dbReference type="PROSITE" id="PS50887"/>
    </source>
</evidence>
<feature type="domain" description="GGDEF" evidence="5">
    <location>
        <begin position="200"/>
        <end position="333"/>
    </location>
</feature>
<feature type="transmembrane region" description="Helical" evidence="4">
    <location>
        <begin position="112"/>
        <end position="136"/>
    </location>
</feature>
<accession>A0A1T2KZC3</accession>
<evidence type="ECO:0000256" key="4">
    <source>
        <dbReference type="SAM" id="Phobius"/>
    </source>
</evidence>
<organism evidence="6 7">
    <name type="scientific">Solemya pervernicosa gill symbiont</name>
    <dbReference type="NCBI Taxonomy" id="642797"/>
    <lineage>
        <taxon>Bacteria</taxon>
        <taxon>Pseudomonadati</taxon>
        <taxon>Pseudomonadota</taxon>
        <taxon>Gammaproteobacteria</taxon>
        <taxon>sulfur-oxidizing symbionts</taxon>
    </lineage>
</organism>
<dbReference type="CDD" id="cd01949">
    <property type="entry name" value="GGDEF"/>
    <property type="match status" value="1"/>
</dbReference>
<dbReference type="EC" id="2.7.7.65" evidence="2"/>
<evidence type="ECO:0000313" key="6">
    <source>
        <dbReference type="EMBL" id="OOZ38195.1"/>
    </source>
</evidence>
<proteinExistence type="predicted"/>
<dbReference type="InterPro" id="IPR029787">
    <property type="entry name" value="Nucleotide_cyclase"/>
</dbReference>
<dbReference type="PANTHER" id="PTHR45138:SF9">
    <property type="entry name" value="DIGUANYLATE CYCLASE DGCM-RELATED"/>
    <property type="match status" value="1"/>
</dbReference>
<gene>
    <name evidence="6" type="ORF">BOW53_16325</name>
</gene>
<dbReference type="Pfam" id="PF00990">
    <property type="entry name" value="GGDEF"/>
    <property type="match status" value="1"/>
</dbReference>
<evidence type="ECO:0000256" key="2">
    <source>
        <dbReference type="ARBA" id="ARBA00012528"/>
    </source>
</evidence>
<dbReference type="Proteomes" id="UP000191110">
    <property type="component" value="Unassembled WGS sequence"/>
</dbReference>
<dbReference type="FunFam" id="3.30.70.270:FF:000001">
    <property type="entry name" value="Diguanylate cyclase domain protein"/>
    <property type="match status" value="1"/>
</dbReference>
<dbReference type="SUPFAM" id="SSF55073">
    <property type="entry name" value="Nucleotide cyclase"/>
    <property type="match status" value="1"/>
</dbReference>
<dbReference type="PROSITE" id="PS50887">
    <property type="entry name" value="GGDEF"/>
    <property type="match status" value="1"/>
</dbReference>
<protein>
    <recommendedName>
        <fullName evidence="2">diguanylate cyclase</fullName>
        <ecNumber evidence="2">2.7.7.65</ecNumber>
    </recommendedName>
</protein>
<dbReference type="Gene3D" id="3.30.70.270">
    <property type="match status" value="1"/>
</dbReference>
<dbReference type="InterPro" id="IPR043128">
    <property type="entry name" value="Rev_trsase/Diguanyl_cyclase"/>
</dbReference>
<reference evidence="6 7" key="1">
    <citation type="submission" date="2016-11" db="EMBL/GenBank/DDBJ databases">
        <title>Mixed transmission modes and dynamic genome evolution in an obligate animal-bacterial symbiosis.</title>
        <authorList>
            <person name="Russell S.L."/>
            <person name="Corbett-Detig R.B."/>
            <person name="Cavanaugh C.M."/>
        </authorList>
    </citation>
    <scope>NUCLEOTIDE SEQUENCE [LARGE SCALE GENOMIC DNA]</scope>
    <source>
        <strain evidence="6">Sveles-Q1</strain>
    </source>
</reference>
<dbReference type="SMART" id="SM00267">
    <property type="entry name" value="GGDEF"/>
    <property type="match status" value="1"/>
</dbReference>
<keyword evidence="4" id="KW-0812">Transmembrane</keyword>
<dbReference type="GO" id="GO:0043709">
    <property type="term" value="P:cell adhesion involved in single-species biofilm formation"/>
    <property type="evidence" value="ECO:0007669"/>
    <property type="project" value="TreeGrafter"/>
</dbReference>
<dbReference type="InterPro" id="IPR050469">
    <property type="entry name" value="Diguanylate_Cyclase"/>
</dbReference>
<keyword evidence="4" id="KW-0472">Membrane</keyword>
<feature type="transmembrane region" description="Helical" evidence="4">
    <location>
        <begin position="142"/>
        <end position="164"/>
    </location>
</feature>
<evidence type="ECO:0000256" key="1">
    <source>
        <dbReference type="ARBA" id="ARBA00001946"/>
    </source>
</evidence>
<dbReference type="NCBIfam" id="TIGR00254">
    <property type="entry name" value="GGDEF"/>
    <property type="match status" value="1"/>
</dbReference>
<dbReference type="GO" id="GO:1902201">
    <property type="term" value="P:negative regulation of bacterial-type flagellum-dependent cell motility"/>
    <property type="evidence" value="ECO:0007669"/>
    <property type="project" value="TreeGrafter"/>
</dbReference>
<comment type="caution">
    <text evidence="6">The sequence shown here is derived from an EMBL/GenBank/DDBJ whole genome shotgun (WGS) entry which is preliminary data.</text>
</comment>
<keyword evidence="4" id="KW-1133">Transmembrane helix</keyword>
<keyword evidence="7" id="KW-1185">Reference proteome</keyword>
<dbReference type="PANTHER" id="PTHR45138">
    <property type="entry name" value="REGULATORY COMPONENTS OF SENSORY TRANSDUCTION SYSTEM"/>
    <property type="match status" value="1"/>
</dbReference>
<dbReference type="AlphaFoldDB" id="A0A1T2KZC3"/>
<comment type="cofactor">
    <cofactor evidence="1">
        <name>Mg(2+)</name>
        <dbReference type="ChEBI" id="CHEBI:18420"/>
    </cofactor>
</comment>
<sequence length="333" mass="36319">MLAFIFAAAAPLWIPIDLYAMDGDTFYPMLSLRLAFSATLIILAMWGTKCALLKAAQFRLLAFIVVCGLFYVASRLLFGGGLPEEGILFGYSFLPFLLVALLAIVPLTLVEGVAYCVVVTMFLVATELYFGTFFSIHTMGDLWLLALLGAIALLVELTQLHMLLRLYREATRDVLTGLVNRRVLIRWLTNEIEKSNQGEGPVSVLLFDLDLFKRINDTYGHPAGDAVLQSFAKLLEGRVPTSGLVGRFGGEEFLAILPGCNESEAIAIAERVGEACRSSSVIDSSGDVPIRYTTSSGVAQWREGETTVELISRVDQGLYQAKSSGRDLVALAS</sequence>
<feature type="transmembrane region" description="Helical" evidence="4">
    <location>
        <begin position="30"/>
        <end position="48"/>
    </location>
</feature>
<evidence type="ECO:0000256" key="3">
    <source>
        <dbReference type="ARBA" id="ARBA00034247"/>
    </source>
</evidence>
<comment type="catalytic activity">
    <reaction evidence="3">
        <text>2 GTP = 3',3'-c-di-GMP + 2 diphosphate</text>
        <dbReference type="Rhea" id="RHEA:24898"/>
        <dbReference type="ChEBI" id="CHEBI:33019"/>
        <dbReference type="ChEBI" id="CHEBI:37565"/>
        <dbReference type="ChEBI" id="CHEBI:58805"/>
        <dbReference type="EC" id="2.7.7.65"/>
    </reaction>
</comment>